<reference evidence="3 4" key="1">
    <citation type="submission" date="2020-08" db="EMBL/GenBank/DDBJ databases">
        <title>Genomic Encyclopedia of Type Strains, Phase III (KMG-III): the genomes of soil and plant-associated and newly described type strains.</title>
        <authorList>
            <person name="Whitman W."/>
        </authorList>
    </citation>
    <scope>NUCLEOTIDE SEQUENCE [LARGE SCALE GENOMIC DNA]</scope>
    <source>
        <strain evidence="3 4">CECT 8712</strain>
    </source>
</reference>
<dbReference type="GO" id="GO:0006508">
    <property type="term" value="P:proteolysis"/>
    <property type="evidence" value="ECO:0007669"/>
    <property type="project" value="UniProtKB-KW"/>
</dbReference>
<comment type="caution">
    <text evidence="3">The sequence shown here is derived from an EMBL/GenBank/DDBJ whole genome shotgun (WGS) entry which is preliminary data.</text>
</comment>
<dbReference type="RefSeq" id="WP_343064883.1">
    <property type="nucleotide sequence ID" value="NZ_JACHJO010000002.1"/>
</dbReference>
<accession>A0A841IKQ5</accession>
<protein>
    <submittedName>
        <fullName evidence="3">Membrane protease YdiL (CAAX protease family)</fullName>
    </submittedName>
</protein>
<evidence type="ECO:0000259" key="2">
    <source>
        <dbReference type="Pfam" id="PF02517"/>
    </source>
</evidence>
<dbReference type="PANTHER" id="PTHR36435">
    <property type="entry name" value="SLR1288 PROTEIN"/>
    <property type="match status" value="1"/>
</dbReference>
<feature type="transmembrane region" description="Helical" evidence="1">
    <location>
        <begin position="162"/>
        <end position="179"/>
    </location>
</feature>
<feature type="transmembrane region" description="Helical" evidence="1">
    <location>
        <begin position="47"/>
        <end position="68"/>
    </location>
</feature>
<feature type="domain" description="CAAX prenyl protease 2/Lysostaphin resistance protein A-like" evidence="2">
    <location>
        <begin position="130"/>
        <end position="217"/>
    </location>
</feature>
<feature type="transmembrane region" description="Helical" evidence="1">
    <location>
        <begin position="6"/>
        <end position="26"/>
    </location>
</feature>
<keyword evidence="1" id="KW-0472">Membrane</keyword>
<dbReference type="Proteomes" id="UP000536604">
    <property type="component" value="Unassembled WGS sequence"/>
</dbReference>
<name>A0A841IKQ5_9ACTN</name>
<feature type="transmembrane region" description="Helical" evidence="1">
    <location>
        <begin position="186"/>
        <end position="215"/>
    </location>
</feature>
<keyword evidence="3" id="KW-0645">Protease</keyword>
<dbReference type="Pfam" id="PF02517">
    <property type="entry name" value="Rce1-like"/>
    <property type="match status" value="1"/>
</dbReference>
<gene>
    <name evidence="3" type="ORF">FHS13_000662</name>
</gene>
<keyword evidence="1" id="KW-0812">Transmembrane</keyword>
<dbReference type="InterPro" id="IPR052710">
    <property type="entry name" value="CAAX_protease"/>
</dbReference>
<dbReference type="AlphaFoldDB" id="A0A841IKQ5"/>
<organism evidence="3 4">
    <name type="scientific">Nocardiopsis algeriensis</name>
    <dbReference type="NCBI Taxonomy" id="1478215"/>
    <lineage>
        <taxon>Bacteria</taxon>
        <taxon>Bacillati</taxon>
        <taxon>Actinomycetota</taxon>
        <taxon>Actinomycetes</taxon>
        <taxon>Streptosporangiales</taxon>
        <taxon>Nocardiopsidaceae</taxon>
        <taxon>Nocardiopsis</taxon>
    </lineage>
</organism>
<dbReference type="GO" id="GO:0080120">
    <property type="term" value="P:CAAX-box protein maturation"/>
    <property type="evidence" value="ECO:0007669"/>
    <property type="project" value="UniProtKB-ARBA"/>
</dbReference>
<evidence type="ECO:0000313" key="3">
    <source>
        <dbReference type="EMBL" id="MBB6118730.1"/>
    </source>
</evidence>
<dbReference type="InterPro" id="IPR003675">
    <property type="entry name" value="Rce1/LyrA-like_dom"/>
</dbReference>
<proteinExistence type="predicted"/>
<evidence type="ECO:0000313" key="4">
    <source>
        <dbReference type="Proteomes" id="UP000536604"/>
    </source>
</evidence>
<feature type="transmembrane region" description="Helical" evidence="1">
    <location>
        <begin position="80"/>
        <end position="104"/>
    </location>
</feature>
<evidence type="ECO:0000256" key="1">
    <source>
        <dbReference type="SAM" id="Phobius"/>
    </source>
</evidence>
<sequence>MEFSSLGLGLAALVALYVLAVEPWWGKRAYAALERRRESDPRALVRFYGQGMAVWWPLAGIALLSVLISPGVAPADLGLGLAGTSWGTLAGMLVGAAAAGAVLYKFTPNSLAPGQAAVSAMLPRTPRERWAAVGLSVTAGVCEEIVFRGLFIAVGVSLGLELWAAAAVSLAVFSFAHLYQGLRGMLLVTLVGLALTSLYLSTGSLLVPIVMHILIDLRALLITPRPEAAREPGQEEREVVGAGAR</sequence>
<keyword evidence="4" id="KW-1185">Reference proteome</keyword>
<dbReference type="GO" id="GO:0004175">
    <property type="term" value="F:endopeptidase activity"/>
    <property type="evidence" value="ECO:0007669"/>
    <property type="project" value="UniProtKB-ARBA"/>
</dbReference>
<dbReference type="PANTHER" id="PTHR36435:SF1">
    <property type="entry name" value="CAAX AMINO TERMINAL PROTEASE FAMILY PROTEIN"/>
    <property type="match status" value="1"/>
</dbReference>
<keyword evidence="3" id="KW-0378">Hydrolase</keyword>
<keyword evidence="1" id="KW-1133">Transmembrane helix</keyword>
<dbReference type="EMBL" id="JACHJO010000002">
    <property type="protein sequence ID" value="MBB6118730.1"/>
    <property type="molecule type" value="Genomic_DNA"/>
</dbReference>